<dbReference type="AlphaFoldDB" id="A0A120AGE0"/>
<dbReference type="InterPro" id="IPR016181">
    <property type="entry name" value="Acyl_CoA_acyltransferase"/>
</dbReference>
<keyword evidence="3" id="KW-1185">Reference proteome</keyword>
<dbReference type="InterPro" id="IPR000182">
    <property type="entry name" value="GNAT_dom"/>
</dbReference>
<dbReference type="PROSITE" id="PS51186">
    <property type="entry name" value="GNAT"/>
    <property type="match status" value="1"/>
</dbReference>
<dbReference type="GO" id="GO:0008999">
    <property type="term" value="F:protein-N-terminal-alanine acetyltransferase activity"/>
    <property type="evidence" value="ECO:0007669"/>
    <property type="project" value="TreeGrafter"/>
</dbReference>
<dbReference type="SUPFAM" id="SSF55729">
    <property type="entry name" value="Acyl-CoA N-acyltransferases (Nat)"/>
    <property type="match status" value="1"/>
</dbReference>
<dbReference type="Pfam" id="PF13302">
    <property type="entry name" value="Acetyltransf_3"/>
    <property type="match status" value="1"/>
</dbReference>
<evidence type="ECO:0000313" key="3">
    <source>
        <dbReference type="Proteomes" id="UP000023435"/>
    </source>
</evidence>
<accession>A0A120AGE0</accession>
<reference evidence="2 3" key="1">
    <citation type="journal article" date="2014" name="Genome Announc.">
        <title>Draft Genome Sequence of Lysobacter capsici AZ78, a Bacterium Antagonistic to Plant-Pathogenic Oomycetes.</title>
        <authorList>
            <person name="Puopolo G."/>
            <person name="Sonego P."/>
            <person name="Engelen K."/>
            <person name="Pertot I."/>
        </authorList>
    </citation>
    <scope>NUCLEOTIDE SEQUENCE [LARGE SCALE GENOMIC DNA]</scope>
    <source>
        <strain evidence="2 3">AZ78</strain>
    </source>
</reference>
<dbReference type="PANTHER" id="PTHR43792">
    <property type="entry name" value="GNAT FAMILY, PUTATIVE (AFU_ORTHOLOGUE AFUA_3G00765)-RELATED-RELATED"/>
    <property type="match status" value="1"/>
</dbReference>
<sequence length="198" mass="21967">MTVSPTSEAIAARLAALEDFPLLQGPRVRLRGPRDDDAPALFALFGDAQVMRHWSRPPMQDVAEARALIADIRKSMQERRLINWVIADGDDALIGSCTLFAFSAVHRRAELGYALHRAQWGRGIAREAATLALNWAFDHLGLHRCDAGIDPDNQASRALLHRLGFVTEGRQRESFFVGDRVTDSELLGLLASDWRGGR</sequence>
<proteinExistence type="predicted"/>
<name>A0A120AGE0_9GAMM</name>
<dbReference type="GO" id="GO:0005737">
    <property type="term" value="C:cytoplasm"/>
    <property type="evidence" value="ECO:0007669"/>
    <property type="project" value="TreeGrafter"/>
</dbReference>
<dbReference type="RefSeq" id="WP_051547333.1">
    <property type="nucleotide sequence ID" value="NZ_JAJA02000001.1"/>
</dbReference>
<dbReference type="EC" id="2.3.1.-" evidence="2"/>
<dbReference type="InterPro" id="IPR051531">
    <property type="entry name" value="N-acetyltransferase"/>
</dbReference>
<dbReference type="CDD" id="cd04301">
    <property type="entry name" value="NAT_SF"/>
    <property type="match status" value="1"/>
</dbReference>
<feature type="domain" description="N-acetyltransferase" evidence="1">
    <location>
        <begin position="28"/>
        <end position="188"/>
    </location>
</feature>
<dbReference type="OrthoDB" id="9801656at2"/>
<comment type="caution">
    <text evidence="2">The sequence shown here is derived from an EMBL/GenBank/DDBJ whole genome shotgun (WGS) entry which is preliminary data.</text>
</comment>
<keyword evidence="2" id="KW-0012">Acyltransferase</keyword>
<dbReference type="Gene3D" id="3.40.630.30">
    <property type="match status" value="1"/>
</dbReference>
<evidence type="ECO:0000259" key="1">
    <source>
        <dbReference type="PROSITE" id="PS51186"/>
    </source>
</evidence>
<protein>
    <submittedName>
        <fullName evidence="2">Acetyltransferase</fullName>
        <ecNumber evidence="2">2.3.1.-</ecNumber>
    </submittedName>
</protein>
<dbReference type="Proteomes" id="UP000023435">
    <property type="component" value="Unassembled WGS sequence"/>
</dbReference>
<dbReference type="PANTHER" id="PTHR43792:SF9">
    <property type="entry name" value="RIBOSOMAL-PROTEIN-ALANINE ACETYLTRANSFERASE"/>
    <property type="match status" value="1"/>
</dbReference>
<keyword evidence="2" id="KW-0808">Transferase</keyword>
<dbReference type="EMBL" id="JAJA02000001">
    <property type="protein sequence ID" value="KWS04447.1"/>
    <property type="molecule type" value="Genomic_DNA"/>
</dbReference>
<gene>
    <name evidence="2" type="ORF">AZ78_1996</name>
</gene>
<organism evidence="2 3">
    <name type="scientific">Lysobacter capsici AZ78</name>
    <dbReference type="NCBI Taxonomy" id="1444315"/>
    <lineage>
        <taxon>Bacteria</taxon>
        <taxon>Pseudomonadati</taxon>
        <taxon>Pseudomonadota</taxon>
        <taxon>Gammaproteobacteria</taxon>
        <taxon>Lysobacterales</taxon>
        <taxon>Lysobacteraceae</taxon>
        <taxon>Lysobacter</taxon>
    </lineage>
</organism>
<evidence type="ECO:0000313" key="2">
    <source>
        <dbReference type="EMBL" id="KWS04447.1"/>
    </source>
</evidence>